<evidence type="ECO:0000313" key="10">
    <source>
        <dbReference type="Proteomes" id="UP000887023"/>
    </source>
</evidence>
<keyword evidence="5 7" id="KW-1133">Transmembrane helix</keyword>
<name>A0ABX8S3I3_9ACTN</name>
<evidence type="ECO:0000256" key="5">
    <source>
        <dbReference type="ARBA" id="ARBA00022989"/>
    </source>
</evidence>
<proteinExistence type="inferred from homology"/>
<dbReference type="RefSeq" id="WP_066469827.1">
    <property type="nucleotide sequence ID" value="NZ_CBCRUZ010000001.1"/>
</dbReference>
<dbReference type="InterPro" id="IPR015414">
    <property type="entry name" value="TMEM64"/>
</dbReference>
<dbReference type="PANTHER" id="PTHR12677:SF59">
    <property type="entry name" value="GOLGI APPARATUS MEMBRANE PROTEIN TVP38-RELATED"/>
    <property type="match status" value="1"/>
</dbReference>
<keyword evidence="3 7" id="KW-1003">Cell membrane</keyword>
<evidence type="ECO:0000256" key="6">
    <source>
        <dbReference type="ARBA" id="ARBA00023136"/>
    </source>
</evidence>
<comment type="similarity">
    <text evidence="2 7">Belongs to the TVP38/TMEM64 family.</text>
</comment>
<organism evidence="9 10">
    <name type="scientific">Skermania pinensis</name>
    <dbReference type="NCBI Taxonomy" id="39122"/>
    <lineage>
        <taxon>Bacteria</taxon>
        <taxon>Bacillati</taxon>
        <taxon>Actinomycetota</taxon>
        <taxon>Actinomycetes</taxon>
        <taxon>Mycobacteriales</taxon>
        <taxon>Gordoniaceae</taxon>
        <taxon>Skermania</taxon>
    </lineage>
</organism>
<feature type="domain" description="VTT" evidence="8">
    <location>
        <begin position="61"/>
        <end position="178"/>
    </location>
</feature>
<feature type="transmembrane region" description="Helical" evidence="7">
    <location>
        <begin position="43"/>
        <end position="61"/>
    </location>
</feature>
<dbReference type="InterPro" id="IPR032816">
    <property type="entry name" value="VTT_dom"/>
</dbReference>
<feature type="transmembrane region" description="Helical" evidence="7">
    <location>
        <begin position="188"/>
        <end position="207"/>
    </location>
</feature>
<sequence length="230" mass="23818">MRPLRDTRLLAAVVVGAVLVLLATLTPLPGPGQVRDWALTAGPWFPVWFFLAYALIIVAPIPRTLFTLTAGLLFGPITGVSVAVAASATGAAIAFVGVRRFGRAAVGHRLTHPLATAVDRRLAQRGWLAVGSLRLIGAVPFSIVNYCSAVSSIRFLPFFAATVVGLIPGTVGVVVLGDALTGEVEPGLLALSFSCAAIGLLGLVLDARLGVDPMSDRPAIPAPETPATLR</sequence>
<reference evidence="9" key="1">
    <citation type="submission" date="2021-07" db="EMBL/GenBank/DDBJ databases">
        <title>Candidatus Kaistella beijingensis sp. nov. isolated from a municipal wastewater treatment plant is involved in sludge foaming.</title>
        <authorList>
            <person name="Song Y."/>
            <person name="Liu S.-J."/>
        </authorList>
    </citation>
    <scope>NUCLEOTIDE SEQUENCE</scope>
    <source>
        <strain evidence="9">DSM 43998</strain>
    </source>
</reference>
<accession>A0ABX8S3I3</accession>
<dbReference type="PANTHER" id="PTHR12677">
    <property type="entry name" value="GOLGI APPARATUS MEMBRANE PROTEIN TVP38-RELATED"/>
    <property type="match status" value="1"/>
</dbReference>
<evidence type="ECO:0000256" key="1">
    <source>
        <dbReference type="ARBA" id="ARBA00004651"/>
    </source>
</evidence>
<dbReference type="Pfam" id="PF09335">
    <property type="entry name" value="VTT_dom"/>
    <property type="match status" value="1"/>
</dbReference>
<dbReference type="Proteomes" id="UP000887023">
    <property type="component" value="Chromosome"/>
</dbReference>
<gene>
    <name evidence="9" type="ORF">KV203_10125</name>
</gene>
<keyword evidence="6 7" id="KW-0472">Membrane</keyword>
<keyword evidence="10" id="KW-1185">Reference proteome</keyword>
<evidence type="ECO:0000256" key="3">
    <source>
        <dbReference type="ARBA" id="ARBA00022475"/>
    </source>
</evidence>
<protein>
    <recommendedName>
        <fullName evidence="7">TVP38/TMEM64 family membrane protein</fullName>
    </recommendedName>
</protein>
<evidence type="ECO:0000256" key="2">
    <source>
        <dbReference type="ARBA" id="ARBA00008640"/>
    </source>
</evidence>
<evidence type="ECO:0000259" key="8">
    <source>
        <dbReference type="Pfam" id="PF09335"/>
    </source>
</evidence>
<feature type="transmembrane region" description="Helical" evidence="7">
    <location>
        <begin position="127"/>
        <end position="148"/>
    </location>
</feature>
<evidence type="ECO:0000256" key="4">
    <source>
        <dbReference type="ARBA" id="ARBA00022692"/>
    </source>
</evidence>
<feature type="transmembrane region" description="Helical" evidence="7">
    <location>
        <begin position="155"/>
        <end position="176"/>
    </location>
</feature>
<dbReference type="EMBL" id="CP079105">
    <property type="protein sequence ID" value="QXQ12359.1"/>
    <property type="molecule type" value="Genomic_DNA"/>
</dbReference>
<comment type="subcellular location">
    <subcellularLocation>
        <location evidence="1 7">Cell membrane</location>
        <topology evidence="1 7">Multi-pass membrane protein</topology>
    </subcellularLocation>
</comment>
<feature type="transmembrane region" description="Helical" evidence="7">
    <location>
        <begin position="73"/>
        <end position="96"/>
    </location>
</feature>
<evidence type="ECO:0000256" key="7">
    <source>
        <dbReference type="RuleBase" id="RU366058"/>
    </source>
</evidence>
<keyword evidence="4 7" id="KW-0812">Transmembrane</keyword>
<evidence type="ECO:0000313" key="9">
    <source>
        <dbReference type="EMBL" id="QXQ12359.1"/>
    </source>
</evidence>